<keyword evidence="3 9" id="KW-0813">Transport</keyword>
<feature type="transmembrane region" description="Helical" evidence="9">
    <location>
        <begin position="712"/>
        <end position="734"/>
    </location>
</feature>
<reference evidence="12" key="2">
    <citation type="submission" date="2020-05" db="UniProtKB">
        <authorList>
            <consortium name="EnsemblMetazoa"/>
        </authorList>
    </citation>
    <scope>IDENTIFICATION</scope>
</reference>
<dbReference type="GO" id="GO:0046961">
    <property type="term" value="F:proton-transporting ATPase activity, rotational mechanism"/>
    <property type="evidence" value="ECO:0007669"/>
    <property type="project" value="InterPro"/>
</dbReference>
<dbReference type="GO" id="GO:0000220">
    <property type="term" value="C:vacuolar proton-transporting V-type ATPase, V0 domain"/>
    <property type="evidence" value="ECO:0007669"/>
    <property type="project" value="InterPro"/>
</dbReference>
<evidence type="ECO:0000256" key="7">
    <source>
        <dbReference type="ARBA" id="ARBA00023065"/>
    </source>
</evidence>
<keyword evidence="4 9" id="KW-0812">Transmembrane</keyword>
<dbReference type="GO" id="GO:0007035">
    <property type="term" value="P:vacuolar acidification"/>
    <property type="evidence" value="ECO:0007669"/>
    <property type="project" value="TreeGrafter"/>
</dbReference>
<feature type="transmembrane region" description="Helical" evidence="9">
    <location>
        <begin position="631"/>
        <end position="649"/>
    </location>
</feature>
<dbReference type="EMBL" id="KE524850">
    <property type="protein sequence ID" value="KFB37658.1"/>
    <property type="molecule type" value="Genomic_DNA"/>
</dbReference>
<dbReference type="GO" id="GO:0005886">
    <property type="term" value="C:plasma membrane"/>
    <property type="evidence" value="ECO:0007669"/>
    <property type="project" value="TreeGrafter"/>
</dbReference>
<evidence type="ECO:0000313" key="11">
    <source>
        <dbReference type="EMBL" id="KFB37658.1"/>
    </source>
</evidence>
<feature type="transmembrane region" description="Helical" evidence="9">
    <location>
        <begin position="397"/>
        <end position="421"/>
    </location>
</feature>
<keyword evidence="5 9" id="KW-0375">Hydrogen ion transport</keyword>
<evidence type="ECO:0000256" key="3">
    <source>
        <dbReference type="ARBA" id="ARBA00022448"/>
    </source>
</evidence>
<comment type="function">
    <text evidence="9">Essential component of the vacuolar proton pump (V-ATPase), a multimeric enzyme that catalyzes the translocation of protons across the membranes. Required for assembly and activity of the V-ATPase.</text>
</comment>
<accession>A0A084VI64</accession>
<feature type="transmembrane region" description="Helical" evidence="9">
    <location>
        <begin position="559"/>
        <end position="581"/>
    </location>
</feature>
<organism evidence="11">
    <name type="scientific">Anopheles sinensis</name>
    <name type="common">Mosquito</name>
    <dbReference type="NCBI Taxonomy" id="74873"/>
    <lineage>
        <taxon>Eukaryota</taxon>
        <taxon>Metazoa</taxon>
        <taxon>Ecdysozoa</taxon>
        <taxon>Arthropoda</taxon>
        <taxon>Hexapoda</taxon>
        <taxon>Insecta</taxon>
        <taxon>Pterygota</taxon>
        <taxon>Neoptera</taxon>
        <taxon>Endopterygota</taxon>
        <taxon>Diptera</taxon>
        <taxon>Nematocera</taxon>
        <taxon>Culicoidea</taxon>
        <taxon>Culicidae</taxon>
        <taxon>Anophelinae</taxon>
        <taxon>Anopheles</taxon>
    </lineage>
</organism>
<dbReference type="VEuPathDB" id="VectorBase:ASIS021900"/>
<dbReference type="GO" id="GO:0051117">
    <property type="term" value="F:ATPase binding"/>
    <property type="evidence" value="ECO:0007669"/>
    <property type="project" value="TreeGrafter"/>
</dbReference>
<dbReference type="PANTHER" id="PTHR11629">
    <property type="entry name" value="VACUOLAR PROTON ATPASES"/>
    <property type="match status" value="1"/>
</dbReference>
<name>A0A084VI64_ANOSI</name>
<gene>
    <name evidence="11" type="ORF">ZHAS_00004914</name>
</gene>
<dbReference type="PANTHER" id="PTHR11629:SF61">
    <property type="entry name" value="V-TYPE PROTON ATPASE SUBUNIT A"/>
    <property type="match status" value="1"/>
</dbReference>
<evidence type="ECO:0000256" key="8">
    <source>
        <dbReference type="ARBA" id="ARBA00023136"/>
    </source>
</evidence>
<reference evidence="11 13" key="1">
    <citation type="journal article" date="2014" name="BMC Genomics">
        <title>Genome sequence of Anopheles sinensis provides insight into genetics basis of mosquito competence for malaria parasites.</title>
        <authorList>
            <person name="Zhou D."/>
            <person name="Zhang D."/>
            <person name="Ding G."/>
            <person name="Shi L."/>
            <person name="Hou Q."/>
            <person name="Ye Y."/>
            <person name="Xu Y."/>
            <person name="Zhou H."/>
            <person name="Xiong C."/>
            <person name="Li S."/>
            <person name="Yu J."/>
            <person name="Hong S."/>
            <person name="Yu X."/>
            <person name="Zou P."/>
            <person name="Chen C."/>
            <person name="Chang X."/>
            <person name="Wang W."/>
            <person name="Lv Y."/>
            <person name="Sun Y."/>
            <person name="Ma L."/>
            <person name="Shen B."/>
            <person name="Zhu C."/>
        </authorList>
    </citation>
    <scope>NUCLEOTIDE SEQUENCE [LARGE SCALE GENOMIC DNA]</scope>
</reference>
<evidence type="ECO:0000256" key="9">
    <source>
        <dbReference type="RuleBase" id="RU361189"/>
    </source>
</evidence>
<feature type="coiled-coil region" evidence="10">
    <location>
        <begin position="96"/>
        <end position="123"/>
    </location>
</feature>
<dbReference type="InterPro" id="IPR026028">
    <property type="entry name" value="V-type_ATPase_116kDa_su_euka"/>
</dbReference>
<protein>
    <recommendedName>
        <fullName evidence="9">V-type proton ATPase subunit a</fullName>
    </recommendedName>
</protein>
<dbReference type="Proteomes" id="UP000030765">
    <property type="component" value="Unassembled WGS sequence"/>
</dbReference>
<evidence type="ECO:0000256" key="2">
    <source>
        <dbReference type="ARBA" id="ARBA00009904"/>
    </source>
</evidence>
<keyword evidence="13" id="KW-1185">Reference proteome</keyword>
<evidence type="ECO:0000256" key="5">
    <source>
        <dbReference type="ARBA" id="ARBA00022781"/>
    </source>
</evidence>
<dbReference type="OMA" id="DINMFQR"/>
<evidence type="ECO:0000256" key="10">
    <source>
        <dbReference type="SAM" id="Coils"/>
    </source>
</evidence>
<dbReference type="InterPro" id="IPR002490">
    <property type="entry name" value="V-ATPase_116kDa_su"/>
</dbReference>
<dbReference type="Pfam" id="PF01496">
    <property type="entry name" value="V_ATPase_I"/>
    <property type="match status" value="1"/>
</dbReference>
<keyword evidence="8 9" id="KW-0472">Membrane</keyword>
<dbReference type="VEuPathDB" id="VectorBase:ASIC004914"/>
<comment type="subcellular location">
    <subcellularLocation>
        <location evidence="1">Membrane</location>
        <topology evidence="1">Multi-pass membrane protein</topology>
    </subcellularLocation>
</comment>
<keyword evidence="10" id="KW-0175">Coiled coil</keyword>
<evidence type="ECO:0000256" key="1">
    <source>
        <dbReference type="ARBA" id="ARBA00004141"/>
    </source>
</evidence>
<sequence>MGAMFRSEEMSMVQLLIQPEAAYQSVAELGELGIAQFRDLNADINMFQRKYTSEIRRCEEMERKIGYIRREIAKDGTVPIPDMPEEIPRTPNSREIIDLEAQLEKTENEIVELSENNHALLQNFMELTELKNVLEKTQVFFSDKSNVQNLEATGGEAANEGKPLGFVAGVISRERVIGFERMLWRVSRGNIFLRQATLEEALVDPKTGDSVHKLVFVAFFQGEQLKSRVKKVCTGYHASLYPCPNESNEREEMLRGVRTRIEDLKMVLGQTSDQRQRVLLNVAKEVPTWEIIVKKVKAIYHTLNMFNVDVSKKCLFGEAWVPTASLQDVKTALVNGSAAVGSAVPSFLNIIATDEVPPTYNKTNKFTRGFQNLIEAYGIASYREANPALYTIITFPFLFAIMFGDLGHGLILLIVGLWMVLWEKTLDKNKEEIWQLFFGGRYIILLMGCFSMYTGFVYNDVFSKPMNIFGSAWSNNYNTSTVMTNNELQLNPSEDYSETVYWYGLDPIWMLATNKIIFLNSFKMKLSIIFGVVHMIFGVCMSLVNHNYFRRRENILLEFIPQMLFLVLLFAYMCFMMFFKWINYSAVTDEDHLKPGCAPSVLIMFINMMLFKSQEPLDTCKEFMFEGQDTLQVIFIVIGLICIPWLLLAKPFFIMYKRKGKVGDVAEPAPQSSHGGHGHDDEPMSEIFIYQAIHTIEYILSTISHTASYLRLWALSLAHAQLSEVLYTMVFHIGLQNDSYVGAIMIWLVFWPWSVLTIGILVGMEGLSAFLHTLRLHWVEFMSKFYEGLGYAFQPFSFKALLEEEEEA</sequence>
<evidence type="ECO:0000256" key="4">
    <source>
        <dbReference type="ARBA" id="ARBA00022692"/>
    </source>
</evidence>
<feature type="transmembrane region" description="Helical" evidence="9">
    <location>
        <begin position="740"/>
        <end position="762"/>
    </location>
</feature>
<evidence type="ECO:0000256" key="6">
    <source>
        <dbReference type="ARBA" id="ARBA00022989"/>
    </source>
</evidence>
<feature type="transmembrane region" description="Helical" evidence="9">
    <location>
        <begin position="433"/>
        <end position="456"/>
    </location>
</feature>
<proteinExistence type="inferred from homology"/>
<keyword evidence="6 9" id="KW-1133">Transmembrane helix</keyword>
<evidence type="ECO:0000313" key="13">
    <source>
        <dbReference type="Proteomes" id="UP000030765"/>
    </source>
</evidence>
<keyword evidence="7 9" id="KW-0406">Ion transport</keyword>
<dbReference type="EnsemblMetazoa" id="ASIC004914-RA">
    <property type="protein sequence ID" value="ASIC004914-PA"/>
    <property type="gene ID" value="ASIC004914"/>
</dbReference>
<feature type="transmembrane region" description="Helical" evidence="9">
    <location>
        <begin position="526"/>
        <end position="544"/>
    </location>
</feature>
<dbReference type="AlphaFoldDB" id="A0A084VI64"/>
<dbReference type="OrthoDB" id="10264220at2759"/>
<dbReference type="STRING" id="74873.A0A084VI64"/>
<dbReference type="PIRSF" id="PIRSF001293">
    <property type="entry name" value="ATP6V0A1"/>
    <property type="match status" value="1"/>
</dbReference>
<dbReference type="EMBL" id="ATLV01013301">
    <property type="status" value="NOT_ANNOTATED_CDS"/>
    <property type="molecule type" value="Genomic_DNA"/>
</dbReference>
<comment type="similarity">
    <text evidence="2 9">Belongs to the V-ATPase 116 kDa subunit family.</text>
</comment>
<evidence type="ECO:0000313" key="12">
    <source>
        <dbReference type="EnsemblMetazoa" id="ASIC004914-PA"/>
    </source>
</evidence>